<dbReference type="PRINTS" id="PR00033">
    <property type="entry name" value="HTHASNC"/>
</dbReference>
<dbReference type="FunFam" id="3.30.70.920:FF:000012">
    <property type="entry name" value="AsnC family transcriptional regulator"/>
    <property type="match status" value="1"/>
</dbReference>
<dbReference type="InterPro" id="IPR036390">
    <property type="entry name" value="WH_DNA-bd_sf"/>
</dbReference>
<dbReference type="PROSITE" id="PS50956">
    <property type="entry name" value="HTH_ASNC_2"/>
    <property type="match status" value="1"/>
</dbReference>
<dbReference type="Pfam" id="PF13412">
    <property type="entry name" value="HTH_24"/>
    <property type="match status" value="1"/>
</dbReference>
<dbReference type="PROSITE" id="PS00519">
    <property type="entry name" value="HTH_ASNC_1"/>
    <property type="match status" value="1"/>
</dbReference>
<keyword evidence="1" id="KW-0805">Transcription regulation</keyword>
<dbReference type="InterPro" id="IPR036388">
    <property type="entry name" value="WH-like_DNA-bd_sf"/>
</dbReference>
<organism evidence="5 6">
    <name type="scientific">Bacillus cereus (strain ZK / E33L)</name>
    <dbReference type="NCBI Taxonomy" id="288681"/>
    <lineage>
        <taxon>Bacteria</taxon>
        <taxon>Bacillati</taxon>
        <taxon>Bacillota</taxon>
        <taxon>Bacilli</taxon>
        <taxon>Bacillales</taxon>
        <taxon>Bacillaceae</taxon>
        <taxon>Bacillus</taxon>
        <taxon>Bacillus cereus group</taxon>
    </lineage>
</organism>
<dbReference type="InterPro" id="IPR011008">
    <property type="entry name" value="Dimeric_a/b-barrel"/>
</dbReference>
<evidence type="ECO:0000256" key="1">
    <source>
        <dbReference type="ARBA" id="ARBA00023015"/>
    </source>
</evidence>
<dbReference type="Gene3D" id="1.10.10.10">
    <property type="entry name" value="Winged helix-like DNA-binding domain superfamily/Winged helix DNA-binding domain"/>
    <property type="match status" value="1"/>
</dbReference>
<dbReference type="Gene3D" id="3.30.70.920">
    <property type="match status" value="1"/>
</dbReference>
<protein>
    <submittedName>
        <fullName evidence="5">Transcriptional regulator, AsnC family probable leucine-responsive regulatory protein</fullName>
    </submittedName>
</protein>
<dbReference type="PANTHER" id="PTHR30154:SF53">
    <property type="entry name" value="HTH-TYPE TRANSCRIPTIONAL REGULATOR LRPC"/>
    <property type="match status" value="1"/>
</dbReference>
<dbReference type="InterPro" id="IPR019888">
    <property type="entry name" value="Tscrpt_reg_AsnC-like"/>
</dbReference>
<dbReference type="SUPFAM" id="SSF54909">
    <property type="entry name" value="Dimeric alpha+beta barrel"/>
    <property type="match status" value="1"/>
</dbReference>
<reference evidence="6" key="1">
    <citation type="journal article" date="2006" name="J. Bacteriol.">
        <title>Pathogenomic sequence analysis of Bacillus cereus and Bacillus thuringiensis isolates closely related to Bacillus anthracis.</title>
        <authorList>
            <person name="Han C.S."/>
            <person name="Xie G."/>
            <person name="Challacombe J.F."/>
            <person name="Altherr M.R."/>
            <person name="Bhotika S.S."/>
            <person name="Brown N."/>
            <person name="Bruce D."/>
            <person name="Campbell C.S."/>
            <person name="Campbell M.L."/>
            <person name="Chen J."/>
            <person name="Chertkov O."/>
            <person name="Cleland C."/>
            <person name="Dimitrijevic M."/>
            <person name="Doggett N.A."/>
            <person name="Fawcett J.J."/>
            <person name="Glavina T."/>
            <person name="Goodwin L.A."/>
            <person name="Green L.D."/>
            <person name="Hill K.K."/>
            <person name="Hitchcock P."/>
            <person name="Jackson P.J."/>
            <person name="Keim P."/>
            <person name="Kewalramani A.R."/>
            <person name="Longmire J."/>
            <person name="Lucas S."/>
            <person name="Malfatti S."/>
            <person name="McMurry K."/>
            <person name="Meincke L.J."/>
            <person name="Misra M."/>
            <person name="Moseman B.L."/>
            <person name="Mundt M."/>
            <person name="Munk A.C."/>
            <person name="Okinaka R.T."/>
            <person name="Parson-Quintana B."/>
            <person name="Reilly L.P."/>
            <person name="Richardson P."/>
            <person name="Robinson D.L."/>
            <person name="Rubin E."/>
            <person name="Saunders E."/>
            <person name="Tapia R."/>
            <person name="Tesmer J.G."/>
            <person name="Thayer N."/>
            <person name="Thompson L.S."/>
            <person name="Tice H."/>
            <person name="Ticknor L.O."/>
            <person name="Wills P.L."/>
            <person name="Brettin T.S."/>
            <person name="Gilna P."/>
        </authorList>
    </citation>
    <scope>NUCLEOTIDE SEQUENCE [LARGE SCALE GENOMIC DNA]</scope>
    <source>
        <strain evidence="6">ZK / E33L</strain>
    </source>
</reference>
<dbReference type="AlphaFoldDB" id="Q63E11"/>
<dbReference type="InterPro" id="IPR019887">
    <property type="entry name" value="Tscrpt_reg_AsnC/Lrp_C"/>
</dbReference>
<proteinExistence type="predicted"/>
<name>Q63E11_BACCZ</name>
<dbReference type="Proteomes" id="UP000002612">
    <property type="component" value="Chromosome"/>
</dbReference>
<keyword evidence="3" id="KW-0804">Transcription</keyword>
<dbReference type="GO" id="GO:0043200">
    <property type="term" value="P:response to amino acid"/>
    <property type="evidence" value="ECO:0007669"/>
    <property type="project" value="TreeGrafter"/>
</dbReference>
<dbReference type="KEGG" id="bcz:BCE33L1252"/>
<evidence type="ECO:0000256" key="3">
    <source>
        <dbReference type="ARBA" id="ARBA00023163"/>
    </source>
</evidence>
<feature type="domain" description="HTH asnC-type" evidence="4">
    <location>
        <begin position="24"/>
        <end position="85"/>
    </location>
</feature>
<dbReference type="SMART" id="SM00344">
    <property type="entry name" value="HTH_ASNC"/>
    <property type="match status" value="1"/>
</dbReference>
<gene>
    <name evidence="5" type="primary">lrpC</name>
    <name evidence="5" type="ordered locus">BCE33L1252</name>
</gene>
<sequence length="171" mass="19664">MNLNLYFSFTKIIILLEVYLHMQLDRVDRKILNELYNDSRLSMRELAKRVNLSAPSTAERVRKLESEGVIQKYTIDIDYKKAGLVLDCILEITLKNGDTTRMQQFIQSYPSASFCYRVTGSLCYIVKISVPSLVELEEFINDVSSYATTVSHIVLSEISLTPDIEHIFPED</sequence>
<evidence type="ECO:0000259" key="4">
    <source>
        <dbReference type="PROSITE" id="PS50956"/>
    </source>
</evidence>
<dbReference type="InterPro" id="IPR000485">
    <property type="entry name" value="AsnC-type_HTH_dom"/>
</dbReference>
<dbReference type="GO" id="GO:0005829">
    <property type="term" value="C:cytosol"/>
    <property type="evidence" value="ECO:0007669"/>
    <property type="project" value="TreeGrafter"/>
</dbReference>
<dbReference type="GO" id="GO:0043565">
    <property type="term" value="F:sequence-specific DNA binding"/>
    <property type="evidence" value="ECO:0007669"/>
    <property type="project" value="InterPro"/>
</dbReference>
<evidence type="ECO:0000313" key="5">
    <source>
        <dbReference type="EMBL" id="AAU18996.1"/>
    </source>
</evidence>
<evidence type="ECO:0000313" key="6">
    <source>
        <dbReference type="Proteomes" id="UP000002612"/>
    </source>
</evidence>
<dbReference type="PANTHER" id="PTHR30154">
    <property type="entry name" value="LEUCINE-RESPONSIVE REGULATORY PROTEIN"/>
    <property type="match status" value="1"/>
</dbReference>
<dbReference type="SUPFAM" id="SSF46785">
    <property type="entry name" value="Winged helix' DNA-binding domain"/>
    <property type="match status" value="1"/>
</dbReference>
<dbReference type="Pfam" id="PF01037">
    <property type="entry name" value="AsnC_trans_reg"/>
    <property type="match status" value="1"/>
</dbReference>
<keyword evidence="2" id="KW-0238">DNA-binding</keyword>
<dbReference type="EMBL" id="CP000001">
    <property type="protein sequence ID" value="AAU18996.1"/>
    <property type="molecule type" value="Genomic_DNA"/>
</dbReference>
<dbReference type="FunFam" id="1.10.10.10:FF:000186">
    <property type="entry name" value="AsnC family transcriptional regulator"/>
    <property type="match status" value="1"/>
</dbReference>
<evidence type="ECO:0000256" key="2">
    <source>
        <dbReference type="ARBA" id="ARBA00023125"/>
    </source>
</evidence>
<dbReference type="CDD" id="cd00090">
    <property type="entry name" value="HTH_ARSR"/>
    <property type="match status" value="1"/>
</dbReference>
<dbReference type="InterPro" id="IPR011991">
    <property type="entry name" value="ArsR-like_HTH"/>
</dbReference>
<dbReference type="InterPro" id="IPR019885">
    <property type="entry name" value="Tscrpt_reg_HTH_AsnC-type_CS"/>
</dbReference>
<accession>Q63E11</accession>